<sequence length="169" mass="19478">MERLYVCCLFAVVPLVTTYKRCSRYLLLDNLTPSHSPPPSTKTSAQSLERSPTQHLPFISISCVPQSGKRRHFEVAQCQWTSAKNPSSFGNYHRKCNHYVKLYDSGVVKDCLSPNCALSKAHRHAQRPMKSCTCQKEYEENRRVVNLIQDWCEPCRRAAWATLDREDGW</sequence>
<evidence type="ECO:0000313" key="1">
    <source>
        <dbReference type="EMBL" id="KAI0087114.1"/>
    </source>
</evidence>
<dbReference type="EMBL" id="MU274919">
    <property type="protein sequence ID" value="KAI0087114.1"/>
    <property type="molecule type" value="Genomic_DNA"/>
</dbReference>
<evidence type="ECO:0000313" key="2">
    <source>
        <dbReference type="Proteomes" id="UP001055072"/>
    </source>
</evidence>
<gene>
    <name evidence="1" type="ORF">BDY19DRAFT_300969</name>
</gene>
<proteinExistence type="predicted"/>
<name>A0ACB8TZ60_9APHY</name>
<reference evidence="1" key="1">
    <citation type="journal article" date="2021" name="Environ. Microbiol.">
        <title>Gene family expansions and transcriptome signatures uncover fungal adaptations to wood decay.</title>
        <authorList>
            <person name="Hage H."/>
            <person name="Miyauchi S."/>
            <person name="Viragh M."/>
            <person name="Drula E."/>
            <person name="Min B."/>
            <person name="Chaduli D."/>
            <person name="Navarro D."/>
            <person name="Favel A."/>
            <person name="Norest M."/>
            <person name="Lesage-Meessen L."/>
            <person name="Balint B."/>
            <person name="Merenyi Z."/>
            <person name="de Eugenio L."/>
            <person name="Morin E."/>
            <person name="Martinez A.T."/>
            <person name="Baldrian P."/>
            <person name="Stursova M."/>
            <person name="Martinez M.J."/>
            <person name="Novotny C."/>
            <person name="Magnuson J.K."/>
            <person name="Spatafora J.W."/>
            <person name="Maurice S."/>
            <person name="Pangilinan J."/>
            <person name="Andreopoulos W."/>
            <person name="LaButti K."/>
            <person name="Hundley H."/>
            <person name="Na H."/>
            <person name="Kuo A."/>
            <person name="Barry K."/>
            <person name="Lipzen A."/>
            <person name="Henrissat B."/>
            <person name="Riley R."/>
            <person name="Ahrendt S."/>
            <person name="Nagy L.G."/>
            <person name="Grigoriev I.V."/>
            <person name="Martin F."/>
            <person name="Rosso M.N."/>
        </authorList>
    </citation>
    <scope>NUCLEOTIDE SEQUENCE</scope>
    <source>
        <strain evidence="1">CBS 384.51</strain>
    </source>
</reference>
<keyword evidence="2" id="KW-1185">Reference proteome</keyword>
<organism evidence="1 2">
    <name type="scientific">Irpex rosettiformis</name>
    <dbReference type="NCBI Taxonomy" id="378272"/>
    <lineage>
        <taxon>Eukaryota</taxon>
        <taxon>Fungi</taxon>
        <taxon>Dikarya</taxon>
        <taxon>Basidiomycota</taxon>
        <taxon>Agaricomycotina</taxon>
        <taxon>Agaricomycetes</taxon>
        <taxon>Polyporales</taxon>
        <taxon>Irpicaceae</taxon>
        <taxon>Irpex</taxon>
    </lineage>
</organism>
<protein>
    <submittedName>
        <fullName evidence="1">Uncharacterized protein</fullName>
    </submittedName>
</protein>
<dbReference type="Proteomes" id="UP001055072">
    <property type="component" value="Unassembled WGS sequence"/>
</dbReference>
<accession>A0ACB8TZ60</accession>
<comment type="caution">
    <text evidence="1">The sequence shown here is derived from an EMBL/GenBank/DDBJ whole genome shotgun (WGS) entry which is preliminary data.</text>
</comment>